<keyword evidence="2" id="KW-0732">Signal</keyword>
<feature type="domain" description="Apple" evidence="3">
    <location>
        <begin position="71"/>
        <end position="140"/>
    </location>
</feature>
<feature type="compositionally biased region" description="Low complexity" evidence="1">
    <location>
        <begin position="37"/>
        <end position="67"/>
    </location>
</feature>
<evidence type="ECO:0000313" key="5">
    <source>
        <dbReference type="Proteomes" id="UP000635477"/>
    </source>
</evidence>
<dbReference type="AlphaFoldDB" id="A0A8H4XP57"/>
<dbReference type="PROSITE" id="PS50948">
    <property type="entry name" value="PAN"/>
    <property type="match status" value="1"/>
</dbReference>
<dbReference type="Proteomes" id="UP000635477">
    <property type="component" value="Unassembled WGS sequence"/>
</dbReference>
<dbReference type="InterPro" id="IPR003609">
    <property type="entry name" value="Pan_app"/>
</dbReference>
<comment type="caution">
    <text evidence="4">The sequence shown here is derived from an EMBL/GenBank/DDBJ whole genome shotgun (WGS) entry which is preliminary data.</text>
</comment>
<accession>A0A8H4XP57</accession>
<name>A0A8H4XP57_9HYPO</name>
<protein>
    <recommendedName>
        <fullName evidence="3">Apple domain-containing protein</fullName>
    </recommendedName>
</protein>
<evidence type="ECO:0000256" key="1">
    <source>
        <dbReference type="SAM" id="MobiDB-lite"/>
    </source>
</evidence>
<sequence>MVFRIIVGLAAALAVAGVNAGPCQPASSTSLSITSSESASLSSTTTTTQATDNTVSTTTTPTTSAAAEPSCISLIENPETLLPGSGDTSGVEACALSCAKRQEGCDRFEFLQGAKCDLYGIGSELTVNPRSINSFYKRSCFKCGIDIDDPVTTLSTTTSAASTTTSAMSTTTSAPNGVPSCGIKQEAPGSLTCGIRGNLGRGTSVGVVRDIGDASSLNACAGSCFTTRDCGFFLFWQDNFCYTFSSDAELAGFEPYSFAGGEGFELGCFACGYLDPLQPATTTTALFMPIDT</sequence>
<evidence type="ECO:0000259" key="3">
    <source>
        <dbReference type="PROSITE" id="PS50948"/>
    </source>
</evidence>
<evidence type="ECO:0000256" key="2">
    <source>
        <dbReference type="SAM" id="SignalP"/>
    </source>
</evidence>
<keyword evidence="5" id="KW-1185">Reference proteome</keyword>
<feature type="signal peptide" evidence="2">
    <location>
        <begin position="1"/>
        <end position="20"/>
    </location>
</feature>
<proteinExistence type="predicted"/>
<reference evidence="4" key="2">
    <citation type="submission" date="2020-05" db="EMBL/GenBank/DDBJ databases">
        <authorList>
            <person name="Kim H.-S."/>
            <person name="Proctor R.H."/>
            <person name="Brown D.W."/>
        </authorList>
    </citation>
    <scope>NUCLEOTIDE SEQUENCE</scope>
    <source>
        <strain evidence="4">NRRL 22465</strain>
    </source>
</reference>
<organism evidence="4 5">
    <name type="scientific">Fusarium zealandicum</name>
    <dbReference type="NCBI Taxonomy" id="1053134"/>
    <lineage>
        <taxon>Eukaryota</taxon>
        <taxon>Fungi</taxon>
        <taxon>Dikarya</taxon>
        <taxon>Ascomycota</taxon>
        <taxon>Pezizomycotina</taxon>
        <taxon>Sordariomycetes</taxon>
        <taxon>Hypocreomycetidae</taxon>
        <taxon>Hypocreales</taxon>
        <taxon>Nectriaceae</taxon>
        <taxon>Fusarium</taxon>
        <taxon>Fusarium staphyleae species complex</taxon>
    </lineage>
</organism>
<gene>
    <name evidence="4" type="ORF">FZEAL_1062</name>
</gene>
<dbReference type="EMBL" id="JABEYC010000062">
    <property type="protein sequence ID" value="KAF4983527.1"/>
    <property type="molecule type" value="Genomic_DNA"/>
</dbReference>
<reference evidence="4" key="1">
    <citation type="journal article" date="2020" name="BMC Genomics">
        <title>Correction to: Identification and distribution of gene clusters required for synthesis of sphingolipid metabolism inhibitors in diverse species of the filamentous fungus Fusarium.</title>
        <authorList>
            <person name="Kim H.S."/>
            <person name="Lohmar J.M."/>
            <person name="Busman M."/>
            <person name="Brown D.W."/>
            <person name="Naumann T.A."/>
            <person name="Divon H.H."/>
            <person name="Lysoe E."/>
            <person name="Uhlig S."/>
            <person name="Proctor R.H."/>
        </authorList>
    </citation>
    <scope>NUCLEOTIDE SEQUENCE</scope>
    <source>
        <strain evidence="4">NRRL 22465</strain>
    </source>
</reference>
<feature type="region of interest" description="Disordered" evidence="1">
    <location>
        <begin position="37"/>
        <end position="69"/>
    </location>
</feature>
<feature type="chain" id="PRO_5034930663" description="Apple domain-containing protein" evidence="2">
    <location>
        <begin position="21"/>
        <end position="292"/>
    </location>
</feature>
<evidence type="ECO:0000313" key="4">
    <source>
        <dbReference type="EMBL" id="KAF4983527.1"/>
    </source>
</evidence>